<dbReference type="InterPro" id="IPR051918">
    <property type="entry name" value="STPP_CPPED1"/>
</dbReference>
<dbReference type="PANTHER" id="PTHR43143:SF1">
    <property type="entry name" value="SERINE_THREONINE-PROTEIN PHOSPHATASE CPPED1"/>
    <property type="match status" value="1"/>
</dbReference>
<dbReference type="CDD" id="cd00063">
    <property type="entry name" value="FN3"/>
    <property type="match status" value="1"/>
</dbReference>
<dbReference type="PROSITE" id="PS51257">
    <property type="entry name" value="PROKAR_LIPOPROTEIN"/>
    <property type="match status" value="1"/>
</dbReference>
<dbReference type="InterPro" id="IPR036116">
    <property type="entry name" value="FN3_sf"/>
</dbReference>
<gene>
    <name evidence="3" type="ORF">H8K36_17660</name>
</gene>
<dbReference type="InterPro" id="IPR004843">
    <property type="entry name" value="Calcineurin-like_PHP"/>
</dbReference>
<proteinExistence type="predicted"/>
<accession>A0A923HZP0</accession>
<dbReference type="InterPro" id="IPR013783">
    <property type="entry name" value="Ig-like_fold"/>
</dbReference>
<dbReference type="InterPro" id="IPR003961">
    <property type="entry name" value="FN3_dom"/>
</dbReference>
<dbReference type="Gene3D" id="2.60.40.10">
    <property type="entry name" value="Immunoglobulins"/>
    <property type="match status" value="1"/>
</dbReference>
<dbReference type="SUPFAM" id="SSF49265">
    <property type="entry name" value="Fibronectin type III"/>
    <property type="match status" value="1"/>
</dbReference>
<dbReference type="InterPro" id="IPR025282">
    <property type="entry name" value="DUF4214"/>
</dbReference>
<dbReference type="Gene3D" id="3.60.21.10">
    <property type="match status" value="1"/>
</dbReference>
<evidence type="ECO:0000256" key="1">
    <source>
        <dbReference type="SAM" id="MobiDB-lite"/>
    </source>
</evidence>
<comment type="caution">
    <text evidence="3">The sequence shown here is derived from an EMBL/GenBank/DDBJ whole genome shotgun (WGS) entry which is preliminary data.</text>
</comment>
<evidence type="ECO:0000259" key="2">
    <source>
        <dbReference type="PROSITE" id="PS50853"/>
    </source>
</evidence>
<feature type="region of interest" description="Disordered" evidence="1">
    <location>
        <begin position="815"/>
        <end position="834"/>
    </location>
</feature>
<evidence type="ECO:0000313" key="4">
    <source>
        <dbReference type="Proteomes" id="UP000627446"/>
    </source>
</evidence>
<dbReference type="PANTHER" id="PTHR43143">
    <property type="entry name" value="METALLOPHOSPHOESTERASE, CALCINEURIN SUPERFAMILY"/>
    <property type="match status" value="1"/>
</dbReference>
<protein>
    <submittedName>
        <fullName evidence="3">DUF4214 domain-containing protein</fullName>
    </submittedName>
</protein>
<dbReference type="Gene3D" id="1.10.3130.20">
    <property type="entry name" value="Phycobilisome linker domain"/>
    <property type="match status" value="1"/>
</dbReference>
<dbReference type="GO" id="GO:0016787">
    <property type="term" value="F:hydrolase activity"/>
    <property type="evidence" value="ECO:0007669"/>
    <property type="project" value="InterPro"/>
</dbReference>
<keyword evidence="4" id="KW-1185">Reference proteome</keyword>
<reference evidence="3" key="1">
    <citation type="submission" date="2020-08" db="EMBL/GenBank/DDBJ databases">
        <title>Novel species isolated from subtropical streams in China.</title>
        <authorList>
            <person name="Lu H."/>
        </authorList>
    </citation>
    <scope>NUCLEOTIDE SEQUENCE</scope>
    <source>
        <strain evidence="3">LX22W</strain>
    </source>
</reference>
<dbReference type="PROSITE" id="PS50853">
    <property type="entry name" value="FN3"/>
    <property type="match status" value="1"/>
</dbReference>
<dbReference type="InterPro" id="IPR029052">
    <property type="entry name" value="Metallo-depent_PP-like"/>
</dbReference>
<dbReference type="EMBL" id="JACOFZ010000011">
    <property type="protein sequence ID" value="MBC3883226.1"/>
    <property type="molecule type" value="Genomic_DNA"/>
</dbReference>
<dbReference type="AlphaFoldDB" id="A0A923HZP0"/>
<feature type="domain" description="Fibronectin type-III" evidence="2">
    <location>
        <begin position="290"/>
        <end position="383"/>
    </location>
</feature>
<dbReference type="Pfam" id="PF00149">
    <property type="entry name" value="Metallophos"/>
    <property type="match status" value="1"/>
</dbReference>
<sequence length="834" mass="90609">MKITATLQSIFMICIGLTGCGGSQNNVTQSDVLIAPPPVINNTITLTGGRNNFTITRKQNNTTLNDAIGNEGLSDVSNASTLVFSDLRVNLGIANQLQKVSKAQTQALIELYVAYFNRIPDSEGLAYWMDQLINGKSISQIADSFYQAGLLYPELTGYSKDMSNADFVRIVYKNVLGRSGSTAPSDAEVTYWTSDIASGRQTRTSLVIAMLASARSLANDPSVGWVNTLLNNKIQVAQFFAVAQGISYSNPSDNITRTIAIANAITPNDTTRAMSLIGIKDLTFDLSVTAPESPRNITSTNTSSSISFSFDLPLSDGGSPILEYSASCSSGTSTLNVKGTTSPLVIGSLSANQSYLCSLTASNSFGQSSPSTTLNIVTGTGIASPPYSGDIVLGAPTDSSVRIKLLSSSQAGFVSINYGTSPNALSNQTPTKALLAGVPLEFQLDNLIANTSIYYMVNYQSTATNTATSSKIYDFHTSRSFGDTFSFTIQADSHLDENSNLSQYQRTLDNILLDKPDFHIDLGDTFMTEKHMGPFDAVVAMATSQSMVNDRYVYERQHFGRITHSTPLFLANGNHEGELGWLYNGSANNIAVWASLARQKYYANPLPNKFYSGDPELNQLTGQRASWYAWQWGDALFIVLDPYWNTKAQASKDAWNMTLGSTQYQWLSDTLSKSSAKYKFVFLHNLVGGLDGQMRGGIEAASFYEWGGKNTDGSYGFDVKRPGWSMPIHKLLVNNRVTAVFHGHDHVYARQILDGVIYQEVPQPSAANNTSGANLAKEYHYDSGVIQSSSGHLKVTVSAQGVKGEYIRSWLPGSETSTRKNRQVDDTWTVTPAQ</sequence>
<dbReference type="Pfam" id="PF13946">
    <property type="entry name" value="DUF4214"/>
    <property type="match status" value="1"/>
</dbReference>
<dbReference type="SMART" id="SM00060">
    <property type="entry name" value="FN3"/>
    <property type="match status" value="1"/>
</dbReference>
<dbReference type="Proteomes" id="UP000627446">
    <property type="component" value="Unassembled WGS sequence"/>
</dbReference>
<evidence type="ECO:0000313" key="3">
    <source>
        <dbReference type="EMBL" id="MBC3883226.1"/>
    </source>
</evidence>
<dbReference type="InterPro" id="IPR038255">
    <property type="entry name" value="PBS_linker_sf"/>
</dbReference>
<dbReference type="RefSeq" id="WP_186917845.1">
    <property type="nucleotide sequence ID" value="NZ_JACOFZ010000011.1"/>
</dbReference>
<dbReference type="Pfam" id="PF00041">
    <property type="entry name" value="fn3"/>
    <property type="match status" value="1"/>
</dbReference>
<dbReference type="SUPFAM" id="SSF56300">
    <property type="entry name" value="Metallo-dependent phosphatases"/>
    <property type="match status" value="1"/>
</dbReference>
<name>A0A923HZP0_9BURK</name>
<organism evidence="3 4">
    <name type="scientific">Undibacterium nitidum</name>
    <dbReference type="NCBI Taxonomy" id="2762298"/>
    <lineage>
        <taxon>Bacteria</taxon>
        <taxon>Pseudomonadati</taxon>
        <taxon>Pseudomonadota</taxon>
        <taxon>Betaproteobacteria</taxon>
        <taxon>Burkholderiales</taxon>
        <taxon>Oxalobacteraceae</taxon>
        <taxon>Undibacterium</taxon>
    </lineage>
</organism>